<dbReference type="AlphaFoldDB" id="A0A0C1Z7Q5"/>
<proteinExistence type="predicted"/>
<protein>
    <recommendedName>
        <fullName evidence="3">LPP20 lipoprotein</fullName>
    </recommendedName>
</protein>
<dbReference type="Proteomes" id="UP000031586">
    <property type="component" value="Unassembled WGS sequence"/>
</dbReference>
<dbReference type="EMBL" id="JPRD01000015">
    <property type="protein sequence ID" value="KIF53010.1"/>
    <property type="molecule type" value="Genomic_DNA"/>
</dbReference>
<reference evidence="1 2" key="1">
    <citation type="submission" date="2014-07" db="EMBL/GenBank/DDBJ databases">
        <title>Unique and conserved regions in Vibrio harveyi and related species in comparison with the shrimp pathogen Vibrio harveyi CAIM 1792.</title>
        <authorList>
            <person name="Espinoza-Valles I."/>
            <person name="Vora G."/>
            <person name="Leekitcharoenphon P."/>
            <person name="Ussery D."/>
            <person name="Hoj L."/>
            <person name="Gomez-Gil B."/>
        </authorList>
    </citation>
    <scope>NUCLEOTIDE SEQUENCE [LARGE SCALE GENOMIC DNA]</scope>
    <source>
        <strain evidence="2">CAIM 1854 / LMG 25443</strain>
    </source>
</reference>
<evidence type="ECO:0000313" key="2">
    <source>
        <dbReference type="Proteomes" id="UP000031586"/>
    </source>
</evidence>
<organism evidence="1 2">
    <name type="scientific">Vibrio owensii CAIM 1854 = LMG 25443</name>
    <dbReference type="NCBI Taxonomy" id="1229493"/>
    <lineage>
        <taxon>Bacteria</taxon>
        <taxon>Pseudomonadati</taxon>
        <taxon>Pseudomonadota</taxon>
        <taxon>Gammaproteobacteria</taxon>
        <taxon>Vibrionales</taxon>
        <taxon>Vibrionaceae</taxon>
        <taxon>Vibrio</taxon>
    </lineage>
</organism>
<dbReference type="RefSeq" id="WP_020194173.1">
    <property type="nucleotide sequence ID" value="NZ_BAOH01000005.1"/>
</dbReference>
<evidence type="ECO:0000313" key="1">
    <source>
        <dbReference type="EMBL" id="KIF53010.1"/>
    </source>
</evidence>
<comment type="caution">
    <text evidence="1">The sequence shown here is derived from an EMBL/GenBank/DDBJ whole genome shotgun (WGS) entry which is preliminary data.</text>
</comment>
<accession>A0A0C1Z7Q5</accession>
<sequence>MNLKQLTISAMLVSAITACSSNPEQTETLSAEQITIKNQAASTQALLDGTPEWYLNPPRGARGALYSVATATNEDIQFAINQAVLLAEQNLIKHIATEITSLESSSITNSGGSNSVIREENIEARVNQAGLFGHEITERVVIPDPKTGEFRVFIQAYLPAKAQADMLTAAREKDANLQKIKELETYISGLEKQAQQKQ</sequence>
<dbReference type="PATRIC" id="fig|1229493.5.peg.816"/>
<evidence type="ECO:0008006" key="3">
    <source>
        <dbReference type="Google" id="ProtNLM"/>
    </source>
</evidence>
<gene>
    <name evidence="1" type="ORF">H735_08650</name>
</gene>
<dbReference type="PROSITE" id="PS51257">
    <property type="entry name" value="PROKAR_LIPOPROTEIN"/>
    <property type="match status" value="1"/>
</dbReference>
<name>A0A0C1Z7Q5_9VIBR</name>